<dbReference type="Proteomes" id="UP000263619">
    <property type="component" value="Chromosome"/>
</dbReference>
<sequence>MQQFHINWNKVVSYIQNNFSIEGKIDIIGIVYLIGIQELGKGKNRFFNKEDKINILHIAICRILEPFGYYFFIGKDKEGWPHYILKNKIPFNPKEQLFLIKKAIIRYMNEENILE</sequence>
<accession>A0A224AK76</accession>
<dbReference type="EMBL" id="AP014608">
    <property type="protein sequence ID" value="BBA17208.1"/>
    <property type="molecule type" value="Genomic_DNA"/>
</dbReference>
<dbReference type="RefSeq" id="WP_119305481.1">
    <property type="nucleotide sequence ID" value="NZ_AP014608.1"/>
</dbReference>
<evidence type="ECO:0000313" key="2">
    <source>
        <dbReference type="Proteomes" id="UP000263619"/>
    </source>
</evidence>
<gene>
    <name evidence="1" type="ORF">STAT_275</name>
</gene>
<organism evidence="1 2">
    <name type="scientific">Blattabacterium cuenoti STAT</name>
    <dbReference type="NCBI Taxonomy" id="1457030"/>
    <lineage>
        <taxon>Bacteria</taxon>
        <taxon>Pseudomonadati</taxon>
        <taxon>Bacteroidota</taxon>
        <taxon>Flavobacteriia</taxon>
        <taxon>Flavobacteriales</taxon>
        <taxon>Blattabacteriaceae</taxon>
        <taxon>Blattabacterium</taxon>
    </lineage>
</organism>
<reference evidence="1 2" key="1">
    <citation type="submission" date="2014-06" db="EMBL/GenBank/DDBJ databases">
        <title>Genome sequence of the intracellular symbiont Blattabacterium cuenoti, strain STAT from the wood feeding cockroach Salganea taiwanensis taiwanensis.</title>
        <authorList>
            <person name="Kinjo Y."/>
            <person name="Ohkuma M."/>
            <person name="Tokuda G."/>
        </authorList>
    </citation>
    <scope>NUCLEOTIDE SEQUENCE [LARGE SCALE GENOMIC DNA]</scope>
    <source>
        <strain evidence="1 2">STAT</strain>
    </source>
</reference>
<name>A0A224AK76_9FLAO</name>
<dbReference type="OrthoDB" id="794480at2"/>
<keyword evidence="2" id="KW-1185">Reference proteome</keyword>
<evidence type="ECO:0000313" key="1">
    <source>
        <dbReference type="EMBL" id="BBA17208.1"/>
    </source>
</evidence>
<dbReference type="AlphaFoldDB" id="A0A224AK76"/>
<protein>
    <submittedName>
        <fullName evidence="1">Uncharacterized protein</fullName>
    </submittedName>
</protein>
<proteinExistence type="predicted"/>